<protein>
    <submittedName>
        <fullName evidence="1">Uncharacterized protein</fullName>
    </submittedName>
</protein>
<sequence>MIGVELEYKRLEELHIYRMP</sequence>
<proteinExistence type="predicted"/>
<dbReference type="EMBL" id="GGEC01083364">
    <property type="protein sequence ID" value="MBX63848.1"/>
    <property type="molecule type" value="Transcribed_RNA"/>
</dbReference>
<evidence type="ECO:0000313" key="1">
    <source>
        <dbReference type="EMBL" id="MBX63848.1"/>
    </source>
</evidence>
<organism evidence="1">
    <name type="scientific">Rhizophora mucronata</name>
    <name type="common">Asiatic mangrove</name>
    <dbReference type="NCBI Taxonomy" id="61149"/>
    <lineage>
        <taxon>Eukaryota</taxon>
        <taxon>Viridiplantae</taxon>
        <taxon>Streptophyta</taxon>
        <taxon>Embryophyta</taxon>
        <taxon>Tracheophyta</taxon>
        <taxon>Spermatophyta</taxon>
        <taxon>Magnoliopsida</taxon>
        <taxon>eudicotyledons</taxon>
        <taxon>Gunneridae</taxon>
        <taxon>Pentapetalae</taxon>
        <taxon>rosids</taxon>
        <taxon>fabids</taxon>
        <taxon>Malpighiales</taxon>
        <taxon>Rhizophoraceae</taxon>
        <taxon>Rhizophora</taxon>
    </lineage>
</organism>
<accession>A0A2P2QA35</accession>
<name>A0A2P2QA35_RHIMU</name>
<dbReference type="AlphaFoldDB" id="A0A2P2QA35"/>
<reference evidence="1" key="1">
    <citation type="submission" date="2018-02" db="EMBL/GenBank/DDBJ databases">
        <title>Rhizophora mucronata_Transcriptome.</title>
        <authorList>
            <person name="Meera S.P."/>
            <person name="Sreeshan A."/>
            <person name="Augustine A."/>
        </authorList>
    </citation>
    <scope>NUCLEOTIDE SEQUENCE</scope>
    <source>
        <tissue evidence="1">Leaf</tissue>
    </source>
</reference>